<dbReference type="PROSITE" id="PS50068">
    <property type="entry name" value="LDLRA_2"/>
    <property type="match status" value="1"/>
</dbReference>
<dbReference type="InterPro" id="IPR036055">
    <property type="entry name" value="LDL_receptor-like_sf"/>
</dbReference>
<evidence type="ECO:0000313" key="3">
    <source>
        <dbReference type="EMBL" id="KAK7089332.1"/>
    </source>
</evidence>
<dbReference type="AlphaFoldDB" id="A0AAN9ALX6"/>
<proteinExistence type="predicted"/>
<dbReference type="SUPFAM" id="SSF57424">
    <property type="entry name" value="LDL receptor-like module"/>
    <property type="match status" value="1"/>
</dbReference>
<dbReference type="SMART" id="SM00192">
    <property type="entry name" value="LDLa"/>
    <property type="match status" value="1"/>
</dbReference>
<feature type="disulfide bond" evidence="2">
    <location>
        <begin position="257"/>
        <end position="275"/>
    </location>
</feature>
<accession>A0AAN9ALX6</accession>
<evidence type="ECO:0000256" key="2">
    <source>
        <dbReference type="PROSITE-ProRule" id="PRU00124"/>
    </source>
</evidence>
<protein>
    <submittedName>
        <fullName evidence="3">Uncharacterized protein</fullName>
    </submittedName>
</protein>
<name>A0AAN9ALX6_9CAEN</name>
<dbReference type="InterPro" id="IPR002172">
    <property type="entry name" value="LDrepeatLR_classA_rpt"/>
</dbReference>
<organism evidence="3 4">
    <name type="scientific">Littorina saxatilis</name>
    <dbReference type="NCBI Taxonomy" id="31220"/>
    <lineage>
        <taxon>Eukaryota</taxon>
        <taxon>Metazoa</taxon>
        <taxon>Spiralia</taxon>
        <taxon>Lophotrochozoa</taxon>
        <taxon>Mollusca</taxon>
        <taxon>Gastropoda</taxon>
        <taxon>Caenogastropoda</taxon>
        <taxon>Littorinimorpha</taxon>
        <taxon>Littorinoidea</taxon>
        <taxon>Littorinidae</taxon>
        <taxon>Littorina</taxon>
    </lineage>
</organism>
<sequence>MPTVAGTYNYDVIVNPGNTRLTGPRLEIRYQILQCGSDGKYDLDETSTAYLSCFGIADDKVKWDINRDDGTNFNIGSCSWSGRMCGYNYPPYEIRRLDYSTSTLIVKQNLRNSIAGTVICGGNPNKVSPRCKVRVVYKADRLSNCMASINLTALDRKDWTVKASCDVEKMYASDGNYSCYWIVPDGNGIETQEKGSLSTESFVANTTAYVRGTCWIRNLPIPTVAGTYNYDVIVNPGNTRLTGTRLEIKCPTNKWRCGNNHCIWKDWRCDGEDHCGDGSDEQNCGVYTQR</sequence>
<evidence type="ECO:0000313" key="4">
    <source>
        <dbReference type="Proteomes" id="UP001374579"/>
    </source>
</evidence>
<dbReference type="Pfam" id="PF00057">
    <property type="entry name" value="Ldl_recept_a"/>
    <property type="match status" value="1"/>
</dbReference>
<dbReference type="Proteomes" id="UP001374579">
    <property type="component" value="Unassembled WGS sequence"/>
</dbReference>
<feature type="disulfide bond" evidence="2">
    <location>
        <begin position="250"/>
        <end position="262"/>
    </location>
</feature>
<feature type="disulfide bond" evidence="2">
    <location>
        <begin position="269"/>
        <end position="284"/>
    </location>
</feature>
<dbReference type="PROSITE" id="PS01209">
    <property type="entry name" value="LDLRA_1"/>
    <property type="match status" value="1"/>
</dbReference>
<dbReference type="CDD" id="cd00112">
    <property type="entry name" value="LDLa"/>
    <property type="match status" value="1"/>
</dbReference>
<keyword evidence="1 2" id="KW-1015">Disulfide bond</keyword>
<dbReference type="InterPro" id="IPR023415">
    <property type="entry name" value="LDLR_class-A_CS"/>
</dbReference>
<reference evidence="3 4" key="1">
    <citation type="submission" date="2024-02" db="EMBL/GenBank/DDBJ databases">
        <title>Chromosome-scale genome assembly of the rough periwinkle Littorina saxatilis.</title>
        <authorList>
            <person name="De Jode A."/>
            <person name="Faria R."/>
            <person name="Formenti G."/>
            <person name="Sims Y."/>
            <person name="Smith T.P."/>
            <person name="Tracey A."/>
            <person name="Wood J.M.D."/>
            <person name="Zagrodzka Z.B."/>
            <person name="Johannesson K."/>
            <person name="Butlin R.K."/>
            <person name="Leder E.H."/>
        </authorList>
    </citation>
    <scope>NUCLEOTIDE SEQUENCE [LARGE SCALE GENOMIC DNA]</scope>
    <source>
        <strain evidence="3">Snail1</strain>
        <tissue evidence="3">Muscle</tissue>
    </source>
</reference>
<gene>
    <name evidence="3" type="ORF">V1264_024497</name>
</gene>
<dbReference type="Gene3D" id="4.10.400.10">
    <property type="entry name" value="Low-density Lipoprotein Receptor"/>
    <property type="match status" value="1"/>
</dbReference>
<keyword evidence="4" id="KW-1185">Reference proteome</keyword>
<dbReference type="EMBL" id="JBAMIC010002192">
    <property type="protein sequence ID" value="KAK7089332.1"/>
    <property type="molecule type" value="Genomic_DNA"/>
</dbReference>
<comment type="caution">
    <text evidence="3">The sequence shown here is derived from an EMBL/GenBank/DDBJ whole genome shotgun (WGS) entry which is preliminary data.</text>
</comment>
<evidence type="ECO:0000256" key="1">
    <source>
        <dbReference type="ARBA" id="ARBA00023157"/>
    </source>
</evidence>